<reference evidence="2 3" key="1">
    <citation type="submission" date="2015-09" db="EMBL/GenBank/DDBJ databases">
        <title>Genome sequence of the marine flavobacterium Croceitalea dokdonensis DOKDO 023 that contains proton- and sodium-pumping rhodopsins.</title>
        <authorList>
            <person name="Kwon S.-K."/>
            <person name="Lee H.K."/>
            <person name="Kwak M.-J."/>
            <person name="Kim J.F."/>
        </authorList>
    </citation>
    <scope>NUCLEOTIDE SEQUENCE [LARGE SCALE GENOMIC DNA]</scope>
    <source>
        <strain evidence="2 3">DOKDO 023</strain>
    </source>
</reference>
<sequence>MDKKLDCDFYFGDTLDSPIKKMDYSNLSGFKKEFNTFSFFNTSFKWSNNLLNLAFKPYSVYILTGEPNVLSNWWITIFARFLNKKVFFWTHGIKTKNKQRFWWFERIFYLLPNKILLYGNAAKKNMLELGYPGHKLVVIYNSLNHEKQLKIRKRLMPTTIYIDYFGNNHPTLVYVGRLLKAKKLDQLIMAVALLNNQGHHCNLALIGPKVDVNNIESFLTKQKLSDKVWIYGACYEEEKLGELFYNAAVCVTPGYIGLTAIHSLTYGTPSLTHDNLDEHSPEYEVIVPNKTGGFFKQDDINDLAGTIEYWIGLDADERKNNRTACYGIIDTYWNPSNQVKILESIINT</sequence>
<name>A0A0P7ARG3_9FLAO</name>
<keyword evidence="3" id="KW-1185">Reference proteome</keyword>
<dbReference type="SUPFAM" id="SSF53756">
    <property type="entry name" value="UDP-Glycosyltransferase/glycogen phosphorylase"/>
    <property type="match status" value="1"/>
</dbReference>
<organism evidence="2 3">
    <name type="scientific">Croceitalea dokdonensis DOKDO 023</name>
    <dbReference type="NCBI Taxonomy" id="1300341"/>
    <lineage>
        <taxon>Bacteria</taxon>
        <taxon>Pseudomonadati</taxon>
        <taxon>Bacteroidota</taxon>
        <taxon>Flavobacteriia</taxon>
        <taxon>Flavobacteriales</taxon>
        <taxon>Flavobacteriaceae</taxon>
        <taxon>Croceitalea</taxon>
    </lineage>
</organism>
<evidence type="ECO:0000313" key="3">
    <source>
        <dbReference type="Proteomes" id="UP000050280"/>
    </source>
</evidence>
<accession>A0A0P7ARG3</accession>
<dbReference type="PANTHER" id="PTHR45947:SF3">
    <property type="entry name" value="SULFOQUINOVOSYL TRANSFERASE SQD2"/>
    <property type="match status" value="1"/>
</dbReference>
<dbReference type="Proteomes" id="UP000050280">
    <property type="component" value="Unassembled WGS sequence"/>
</dbReference>
<dbReference type="EMBL" id="LDJX01000010">
    <property type="protein sequence ID" value="KPM30355.1"/>
    <property type="molecule type" value="Genomic_DNA"/>
</dbReference>
<comment type="caution">
    <text evidence="2">The sequence shown here is derived from an EMBL/GenBank/DDBJ whole genome shotgun (WGS) entry which is preliminary data.</text>
</comment>
<evidence type="ECO:0000259" key="1">
    <source>
        <dbReference type="Pfam" id="PF00534"/>
    </source>
</evidence>
<dbReference type="STRING" id="1300341.I595_3516"/>
<proteinExistence type="predicted"/>
<dbReference type="Pfam" id="PF00534">
    <property type="entry name" value="Glycos_transf_1"/>
    <property type="match status" value="1"/>
</dbReference>
<dbReference type="PANTHER" id="PTHR45947">
    <property type="entry name" value="SULFOQUINOVOSYL TRANSFERASE SQD2"/>
    <property type="match status" value="1"/>
</dbReference>
<keyword evidence="2" id="KW-0808">Transferase</keyword>
<protein>
    <submittedName>
        <fullName evidence="2">Glycosyl transferase</fullName>
    </submittedName>
</protein>
<evidence type="ECO:0000313" key="2">
    <source>
        <dbReference type="EMBL" id="KPM30355.1"/>
    </source>
</evidence>
<dbReference type="AlphaFoldDB" id="A0A0P7ARG3"/>
<feature type="domain" description="Glycosyl transferase family 1" evidence="1">
    <location>
        <begin position="168"/>
        <end position="316"/>
    </location>
</feature>
<dbReference type="InterPro" id="IPR001296">
    <property type="entry name" value="Glyco_trans_1"/>
</dbReference>
<dbReference type="InterPro" id="IPR050194">
    <property type="entry name" value="Glycosyltransferase_grp1"/>
</dbReference>
<dbReference type="GO" id="GO:0016757">
    <property type="term" value="F:glycosyltransferase activity"/>
    <property type="evidence" value="ECO:0007669"/>
    <property type="project" value="InterPro"/>
</dbReference>
<dbReference type="Gene3D" id="3.40.50.2000">
    <property type="entry name" value="Glycogen Phosphorylase B"/>
    <property type="match status" value="2"/>
</dbReference>
<gene>
    <name evidence="2" type="ORF">I595_3516</name>
</gene>